<reference evidence="2 3" key="1">
    <citation type="submission" date="2016-10" db="EMBL/GenBank/DDBJ databases">
        <authorList>
            <person name="de Groot N.N."/>
        </authorList>
    </citation>
    <scope>NUCLEOTIDE SEQUENCE [LARGE SCALE GENOMIC DNA]</scope>
    <source>
        <strain evidence="2 3">JCM 21544</strain>
    </source>
</reference>
<keyword evidence="1" id="KW-0812">Transmembrane</keyword>
<organism evidence="2 3">
    <name type="scientific">Pseudomonas indica</name>
    <dbReference type="NCBI Taxonomy" id="137658"/>
    <lineage>
        <taxon>Bacteria</taxon>
        <taxon>Pseudomonadati</taxon>
        <taxon>Pseudomonadota</taxon>
        <taxon>Gammaproteobacteria</taxon>
        <taxon>Pseudomonadales</taxon>
        <taxon>Pseudomonadaceae</taxon>
        <taxon>Pseudomonas</taxon>
    </lineage>
</organism>
<evidence type="ECO:0000256" key="1">
    <source>
        <dbReference type="SAM" id="Phobius"/>
    </source>
</evidence>
<dbReference type="InterPro" id="IPR018643">
    <property type="entry name" value="DUF2069_membrane"/>
</dbReference>
<dbReference type="AlphaFoldDB" id="A0A1G8W0H0"/>
<dbReference type="OrthoDB" id="5738125at2"/>
<dbReference type="Proteomes" id="UP000198706">
    <property type="component" value="Unassembled WGS sequence"/>
</dbReference>
<dbReference type="RefSeq" id="WP_084334663.1">
    <property type="nucleotide sequence ID" value="NZ_FNFD01000002.1"/>
</dbReference>
<protein>
    <submittedName>
        <fullName evidence="2">Uncharacterized membrane protein</fullName>
    </submittedName>
</protein>
<feature type="transmembrane region" description="Helical" evidence="1">
    <location>
        <begin position="78"/>
        <end position="96"/>
    </location>
</feature>
<sequence>MARKAKPLPSLEWLQPRLTFSRAMSLASLVALAALLLLWNLLFADLHGARTWVVLSIQLLPLLLVAPGVLLGNARAHAWTCFVVNIYFIQGVLAAIDPGRILFGWLEALFSLSLFCAALLYTRWRFQYDRRLAGES</sequence>
<feature type="transmembrane region" description="Helical" evidence="1">
    <location>
        <begin position="102"/>
        <end position="121"/>
    </location>
</feature>
<dbReference type="EMBL" id="FNFD01000002">
    <property type="protein sequence ID" value="SDJ71225.1"/>
    <property type="molecule type" value="Genomic_DNA"/>
</dbReference>
<name>A0A1G8W0H0_9PSED</name>
<keyword evidence="1" id="KW-0472">Membrane</keyword>
<proteinExistence type="predicted"/>
<dbReference type="STRING" id="137658.SAMN05216186_102407"/>
<evidence type="ECO:0000313" key="2">
    <source>
        <dbReference type="EMBL" id="SDJ71225.1"/>
    </source>
</evidence>
<keyword evidence="1" id="KW-1133">Transmembrane helix</keyword>
<feature type="transmembrane region" description="Helical" evidence="1">
    <location>
        <begin position="51"/>
        <end position="71"/>
    </location>
</feature>
<evidence type="ECO:0000313" key="3">
    <source>
        <dbReference type="Proteomes" id="UP000198706"/>
    </source>
</evidence>
<gene>
    <name evidence="2" type="ORF">SAMN05216186_102407</name>
</gene>
<dbReference type="Pfam" id="PF09842">
    <property type="entry name" value="DUF2069"/>
    <property type="match status" value="1"/>
</dbReference>
<keyword evidence="3" id="KW-1185">Reference proteome</keyword>
<accession>A0A1G8W0H0</accession>
<feature type="transmembrane region" description="Helical" evidence="1">
    <location>
        <begin position="20"/>
        <end position="39"/>
    </location>
</feature>